<proteinExistence type="inferred from homology"/>
<feature type="transmembrane region" description="Helical" evidence="7">
    <location>
        <begin position="279"/>
        <end position="301"/>
    </location>
</feature>
<gene>
    <name evidence="9" type="ORF">RWH44_07605</name>
</gene>
<dbReference type="InterPro" id="IPR035906">
    <property type="entry name" value="MetI-like_sf"/>
</dbReference>
<keyword evidence="6 7" id="KW-0472">Membrane</keyword>
<comment type="similarity">
    <text evidence="7">Belongs to the binding-protein-dependent transport system permease family.</text>
</comment>
<evidence type="ECO:0000313" key="10">
    <source>
        <dbReference type="Proteomes" id="UP001261125"/>
    </source>
</evidence>
<evidence type="ECO:0000256" key="3">
    <source>
        <dbReference type="ARBA" id="ARBA00022475"/>
    </source>
</evidence>
<feature type="transmembrane region" description="Helical" evidence="7">
    <location>
        <begin position="223"/>
        <end position="243"/>
    </location>
</feature>
<feature type="transmembrane region" description="Helical" evidence="7">
    <location>
        <begin position="21"/>
        <end position="45"/>
    </location>
</feature>
<keyword evidence="10" id="KW-1185">Reference proteome</keyword>
<keyword evidence="5 7" id="KW-1133">Transmembrane helix</keyword>
<evidence type="ECO:0000259" key="8">
    <source>
        <dbReference type="PROSITE" id="PS50928"/>
    </source>
</evidence>
<dbReference type="InterPro" id="IPR051393">
    <property type="entry name" value="ABC_transporter_permease"/>
</dbReference>
<evidence type="ECO:0000256" key="4">
    <source>
        <dbReference type="ARBA" id="ARBA00022692"/>
    </source>
</evidence>
<dbReference type="CDD" id="cd06261">
    <property type="entry name" value="TM_PBP2"/>
    <property type="match status" value="1"/>
</dbReference>
<keyword evidence="4 7" id="KW-0812">Transmembrane</keyword>
<organism evidence="9 10">
    <name type="scientific">Microbacterium phycohabitans</name>
    <dbReference type="NCBI Taxonomy" id="3075993"/>
    <lineage>
        <taxon>Bacteria</taxon>
        <taxon>Bacillati</taxon>
        <taxon>Actinomycetota</taxon>
        <taxon>Actinomycetes</taxon>
        <taxon>Micrococcales</taxon>
        <taxon>Microbacteriaceae</taxon>
        <taxon>Microbacterium</taxon>
    </lineage>
</organism>
<protein>
    <submittedName>
        <fullName evidence="9">Sugar ABC transporter permease</fullName>
    </submittedName>
</protein>
<feature type="transmembrane region" description="Helical" evidence="7">
    <location>
        <begin position="122"/>
        <end position="144"/>
    </location>
</feature>
<evidence type="ECO:0000256" key="2">
    <source>
        <dbReference type="ARBA" id="ARBA00022448"/>
    </source>
</evidence>
<feature type="transmembrane region" description="Helical" evidence="7">
    <location>
        <begin position="87"/>
        <end position="110"/>
    </location>
</feature>
<dbReference type="Proteomes" id="UP001261125">
    <property type="component" value="Unassembled WGS sequence"/>
</dbReference>
<dbReference type="InterPro" id="IPR000515">
    <property type="entry name" value="MetI-like"/>
</dbReference>
<dbReference type="PROSITE" id="PS50928">
    <property type="entry name" value="ABC_TM1"/>
    <property type="match status" value="1"/>
</dbReference>
<evidence type="ECO:0000256" key="6">
    <source>
        <dbReference type="ARBA" id="ARBA00023136"/>
    </source>
</evidence>
<evidence type="ECO:0000256" key="7">
    <source>
        <dbReference type="RuleBase" id="RU363032"/>
    </source>
</evidence>
<feature type="domain" description="ABC transmembrane type-1" evidence="8">
    <location>
        <begin position="84"/>
        <end position="297"/>
    </location>
</feature>
<accession>A0ABU3SLA2</accession>
<dbReference type="EMBL" id="JAWDIT010000002">
    <property type="protein sequence ID" value="MDU0345568.1"/>
    <property type="molecule type" value="Genomic_DNA"/>
</dbReference>
<evidence type="ECO:0000256" key="5">
    <source>
        <dbReference type="ARBA" id="ARBA00022989"/>
    </source>
</evidence>
<evidence type="ECO:0000256" key="1">
    <source>
        <dbReference type="ARBA" id="ARBA00004651"/>
    </source>
</evidence>
<comment type="subcellular location">
    <subcellularLocation>
        <location evidence="1 7">Cell membrane</location>
        <topology evidence="1 7">Multi-pass membrane protein</topology>
    </subcellularLocation>
</comment>
<name>A0ABU3SLA2_9MICO</name>
<reference evidence="9 10" key="1">
    <citation type="submission" date="2023-09" db="EMBL/GenBank/DDBJ databases">
        <title>Microbacterium fusihabitans sp. nov., Microbacterium phycihabitans sp. nov., and Microbacterium cervinum sp. nov., isolated from dried seaweeds of beach.</title>
        <authorList>
            <person name="Lee S.D."/>
        </authorList>
    </citation>
    <scope>NUCLEOTIDE SEQUENCE [LARGE SCALE GENOMIC DNA]</scope>
    <source>
        <strain evidence="9 10">KSW2-29</strain>
    </source>
</reference>
<dbReference type="SUPFAM" id="SSF161098">
    <property type="entry name" value="MetI-like"/>
    <property type="match status" value="1"/>
</dbReference>
<dbReference type="Gene3D" id="1.10.3720.10">
    <property type="entry name" value="MetI-like"/>
    <property type="match status" value="1"/>
</dbReference>
<dbReference type="PANTHER" id="PTHR30193">
    <property type="entry name" value="ABC TRANSPORTER PERMEASE PROTEIN"/>
    <property type="match status" value="1"/>
</dbReference>
<dbReference type="Pfam" id="PF00528">
    <property type="entry name" value="BPD_transp_1"/>
    <property type="match status" value="1"/>
</dbReference>
<comment type="caution">
    <text evidence="9">The sequence shown here is derived from an EMBL/GenBank/DDBJ whole genome shotgun (WGS) entry which is preliminary data.</text>
</comment>
<sequence>MTTTVPRAAPRRTSLRPRVAPWAFLAPALALFTMFLVVPIGYAIYLSVMQLRSSGGAFGIRRQTFVGFDNYVASLTDPELVASLGRLGIFALISVPLTLGLALTFALLLDLPGVRLARFSRLAIFLPYAVPGVIGALLWGFLYLPRTSPATYLLEAVGLPSVDFLNGSWLYLSLSNIAVWAGVGFNMIVMYTALRSIPTELYEAAKIDGASEWQIAWRIKVPLLTPALVLTFLFSIIATLQAYGEPTTLRSMSNSISFNFFPLMKIYRDAFNLDNTSGAAAASVVLALGTLIISLGLLRLLQRRTFGEN</sequence>
<feature type="transmembrane region" description="Helical" evidence="7">
    <location>
        <begin position="169"/>
        <end position="194"/>
    </location>
</feature>
<keyword evidence="3" id="KW-1003">Cell membrane</keyword>
<evidence type="ECO:0000313" key="9">
    <source>
        <dbReference type="EMBL" id="MDU0345568.1"/>
    </source>
</evidence>
<dbReference type="RefSeq" id="WP_316004096.1">
    <property type="nucleotide sequence ID" value="NZ_JAWDIT010000002.1"/>
</dbReference>
<keyword evidence="2 7" id="KW-0813">Transport</keyword>
<dbReference type="PANTHER" id="PTHR30193:SF41">
    <property type="entry name" value="DIACETYLCHITOBIOSE UPTAKE SYSTEM PERMEASE PROTEIN NGCF"/>
    <property type="match status" value="1"/>
</dbReference>